<dbReference type="STRING" id="103372.F4X2Y2"/>
<feature type="domain" description="ABC transporter" evidence="3">
    <location>
        <begin position="313"/>
        <end position="371"/>
    </location>
</feature>
<organism evidence="5">
    <name type="scientific">Acromyrmex echinatior</name>
    <name type="common">Panamanian leafcutter ant</name>
    <name type="synonym">Acromyrmex octospinosus echinatior</name>
    <dbReference type="NCBI Taxonomy" id="103372"/>
    <lineage>
        <taxon>Eukaryota</taxon>
        <taxon>Metazoa</taxon>
        <taxon>Ecdysozoa</taxon>
        <taxon>Arthropoda</taxon>
        <taxon>Hexapoda</taxon>
        <taxon>Insecta</taxon>
        <taxon>Pterygota</taxon>
        <taxon>Neoptera</taxon>
        <taxon>Endopterygota</taxon>
        <taxon>Hymenoptera</taxon>
        <taxon>Apocrita</taxon>
        <taxon>Aculeata</taxon>
        <taxon>Formicoidea</taxon>
        <taxon>Formicidae</taxon>
        <taxon>Myrmicinae</taxon>
        <taxon>Acromyrmex</taxon>
    </lineage>
</organism>
<dbReference type="InterPro" id="IPR003439">
    <property type="entry name" value="ABC_transporter-like_ATP-bd"/>
</dbReference>
<dbReference type="PANTHER" id="PTHR24223">
    <property type="entry name" value="ATP-BINDING CASSETTE SUB-FAMILY C"/>
    <property type="match status" value="1"/>
</dbReference>
<dbReference type="SUPFAM" id="SSF52540">
    <property type="entry name" value="P-loop containing nucleoside triphosphate hydrolases"/>
    <property type="match status" value="1"/>
</dbReference>
<evidence type="ECO:0000313" key="5">
    <source>
        <dbReference type="Proteomes" id="UP000007755"/>
    </source>
</evidence>
<dbReference type="InParanoid" id="F4X2Y2"/>
<keyword evidence="2" id="KW-0067">ATP-binding</keyword>
<dbReference type="Gene3D" id="3.40.50.300">
    <property type="entry name" value="P-loop containing nucleotide triphosphate hydrolases"/>
    <property type="match status" value="1"/>
</dbReference>
<dbReference type="OrthoDB" id="7694235at2759"/>
<keyword evidence="5" id="KW-1185">Reference proteome</keyword>
<dbReference type="GO" id="GO:0016887">
    <property type="term" value="F:ATP hydrolysis activity"/>
    <property type="evidence" value="ECO:0007669"/>
    <property type="project" value="InterPro"/>
</dbReference>
<evidence type="ECO:0000256" key="2">
    <source>
        <dbReference type="ARBA" id="ARBA00022840"/>
    </source>
</evidence>
<dbReference type="EMBL" id="GL888601">
    <property type="protein sequence ID" value="EGI59191.1"/>
    <property type="molecule type" value="Genomic_DNA"/>
</dbReference>
<dbReference type="AlphaFoldDB" id="F4X2Y2"/>
<dbReference type="GO" id="GO:0016020">
    <property type="term" value="C:membrane"/>
    <property type="evidence" value="ECO:0007669"/>
    <property type="project" value="TreeGrafter"/>
</dbReference>
<dbReference type="GO" id="GO:0042626">
    <property type="term" value="F:ATPase-coupled transmembrane transporter activity"/>
    <property type="evidence" value="ECO:0007669"/>
    <property type="project" value="TreeGrafter"/>
</dbReference>
<gene>
    <name evidence="4" type="ORF">G5I_12665</name>
</gene>
<reference evidence="4" key="1">
    <citation type="submission" date="2011-02" db="EMBL/GenBank/DDBJ databases">
        <title>The genome of the leaf-cutting ant Acromyrmex echinatior suggests key adaptations to social evolution and fungus farming.</title>
        <authorList>
            <person name="Nygaard S."/>
            <person name="Zhang G."/>
        </authorList>
    </citation>
    <scope>NUCLEOTIDE SEQUENCE</scope>
</reference>
<protein>
    <submittedName>
        <fullName evidence="4">Putative multidrug resistance-associated protein lethal(2)03659</fullName>
    </submittedName>
</protein>
<evidence type="ECO:0000256" key="1">
    <source>
        <dbReference type="ARBA" id="ARBA00022741"/>
    </source>
</evidence>
<dbReference type="PANTHER" id="PTHR24223:SF415">
    <property type="entry name" value="FI20190P1"/>
    <property type="match status" value="1"/>
</dbReference>
<evidence type="ECO:0000313" key="4">
    <source>
        <dbReference type="EMBL" id="EGI59191.1"/>
    </source>
</evidence>
<proteinExistence type="predicted"/>
<dbReference type="InterPro" id="IPR050173">
    <property type="entry name" value="ABC_transporter_C-like"/>
</dbReference>
<accession>F4X2Y2</accession>
<dbReference type="eggNOG" id="KOG0054">
    <property type="taxonomic scope" value="Eukaryota"/>
</dbReference>
<name>F4X2Y2_ACREC</name>
<dbReference type="GO" id="GO:0005524">
    <property type="term" value="F:ATP binding"/>
    <property type="evidence" value="ECO:0007669"/>
    <property type="project" value="UniProtKB-KW"/>
</dbReference>
<dbReference type="Proteomes" id="UP000007755">
    <property type="component" value="Unassembled WGS sequence"/>
</dbReference>
<keyword evidence="1" id="KW-0547">Nucleotide-binding</keyword>
<sequence>MEYHARNLCTTVSIIERSPHRSALQVRYPVRPSAKCLRRPRARRQLRMSPPHHDKFILQIKQTKIFLTIISFEFNLFAPDADYVRHPRRDPYRRTLAIREQMYSTVLSATIILRTEGLLRLSLPIAWPPFTTVLRNIIILFFCVTSMPTKGGRRQREKRLRFQVKSAFISNQNPFPYFQKLAQLLDQDKPIDSPRELVYTLNKLEVNLTFLNYKTIPKHDPRRFAYKLRDLFGTGFKVTLPLNYPVLLKRIHISAELFGDAASLDVLNNKWFFNLSNVDISLEVQCLLQLGEGFGLPINKQCSRASQSESADYDDLKLWEVLRQVELSDVTLDHDIFSGGHNFSVGQKQFICLARAILTNNRLLVLDEITANIDSHTDALIQDTIRSSFKECTVITIAHRLNTIIDSNRIIVMENGSIVVLELIRSVLQVMGNLRTYTQQIKLYPKQKCPNPNFTSLILCGVRMCVQVKRQLKDVNVPFKEVLDAQFLQRKLNLKLLLSDAQRWIYFVFRNLHCFQTGQNRVHTIQTTYNTYVVKVMINDGDGSFFYMSPKSL</sequence>
<dbReference type="Pfam" id="PF00005">
    <property type="entry name" value="ABC_tran"/>
    <property type="match status" value="1"/>
</dbReference>
<evidence type="ECO:0000259" key="3">
    <source>
        <dbReference type="Pfam" id="PF00005"/>
    </source>
</evidence>
<dbReference type="InterPro" id="IPR027417">
    <property type="entry name" value="P-loop_NTPase"/>
</dbReference>